<feature type="region of interest" description="Disordered" evidence="1">
    <location>
        <begin position="144"/>
        <end position="179"/>
    </location>
</feature>
<feature type="compositionally biased region" description="Acidic residues" evidence="1">
    <location>
        <begin position="158"/>
        <end position="167"/>
    </location>
</feature>
<dbReference type="EMBL" id="AMQM01006213">
    <property type="status" value="NOT_ANNOTATED_CDS"/>
    <property type="molecule type" value="Genomic_DNA"/>
</dbReference>
<name>T1FUR2_HELRO</name>
<reference evidence="4" key="3">
    <citation type="submission" date="2015-06" db="UniProtKB">
        <authorList>
            <consortium name="EnsemblMetazoa"/>
        </authorList>
    </citation>
    <scope>IDENTIFICATION</scope>
</reference>
<dbReference type="AlphaFoldDB" id="T1FUR2"/>
<dbReference type="RefSeq" id="XP_009024260.1">
    <property type="nucleotide sequence ID" value="XM_009026012.1"/>
</dbReference>
<evidence type="ECO:0000256" key="1">
    <source>
        <dbReference type="SAM" id="MobiDB-lite"/>
    </source>
</evidence>
<feature type="region of interest" description="Disordered" evidence="1">
    <location>
        <begin position="493"/>
        <end position="532"/>
    </location>
</feature>
<protein>
    <submittedName>
        <fullName evidence="3 4">Uncharacterized protein</fullName>
    </submittedName>
</protein>
<organism evidence="4 5">
    <name type="scientific">Helobdella robusta</name>
    <name type="common">Californian leech</name>
    <dbReference type="NCBI Taxonomy" id="6412"/>
    <lineage>
        <taxon>Eukaryota</taxon>
        <taxon>Metazoa</taxon>
        <taxon>Spiralia</taxon>
        <taxon>Lophotrochozoa</taxon>
        <taxon>Annelida</taxon>
        <taxon>Clitellata</taxon>
        <taxon>Hirudinea</taxon>
        <taxon>Rhynchobdellida</taxon>
        <taxon>Glossiphoniidae</taxon>
        <taxon>Helobdella</taxon>
    </lineage>
</organism>
<dbReference type="EMBL" id="KB097304">
    <property type="protein sequence ID" value="ESN97811.1"/>
    <property type="molecule type" value="Genomic_DNA"/>
</dbReference>
<accession>T1FUR2</accession>
<feature type="compositionally biased region" description="Basic and acidic residues" evidence="1">
    <location>
        <begin position="436"/>
        <end position="450"/>
    </location>
</feature>
<sequence length="566" mass="63204">MSIFYVNIFFDLFSAKISRVVVIIGLGLSFGSVMLINLYKHFFKRPPSLSPADSPQTADATEPLDYLDAIDEVDLMKFKLATDDQICEILLKPPSQLSISTDECEYNEAKCMKYEDDGLTISRTSAAPTNISSSLFPTFLYDSTNESQEGHTHNENEMSSDDNDECGDSYHKSDADNDNDESLDAASIHCHTSFHDDIYREMSLSSCKQLFKCTRRPSSSTIASSPMINKNFNNIKTSHEDTNINELSLKSNLVSDLDGSSFRWGQSLSDTSPISTADLTLLNILLEGPSKLFFDSSDITDQLDVIERDLGKLKLETNELVEVFEIFKKKAVYDEDVKINNPGINYGDVDADCIDADHSTKQATIAVRPYVSTPKSFPHTTEHKLTLVQDHHRHPILATCRRLLPQPPSTHTLPNFNDQGTISTRISNGTSNHNSLRSEEAFTSEEHSSDDSLSVVEDVEDVMFDEWDYGEELGGDDEGDFTLLLSPDFRVQQLPKQTPPGRDERDWLMCRSDGGSDTDDCSNEVGEDGKDDGFKKFLLLKSSSASTHVVPAEVYYEKNEIVSEVV</sequence>
<dbReference type="InParanoid" id="T1FUR2"/>
<feature type="compositionally biased region" description="Acidic residues" evidence="1">
    <location>
        <begin position="516"/>
        <end position="526"/>
    </location>
</feature>
<keyword evidence="2" id="KW-1133">Transmembrane helix</keyword>
<keyword evidence="5" id="KW-1185">Reference proteome</keyword>
<feature type="region of interest" description="Disordered" evidence="1">
    <location>
        <begin position="407"/>
        <end position="453"/>
    </location>
</feature>
<dbReference type="HOGENOM" id="CLU_481705_0_0_1"/>
<keyword evidence="2" id="KW-0472">Membrane</keyword>
<evidence type="ECO:0000313" key="4">
    <source>
        <dbReference type="EnsemblMetazoa" id="HelroP193205"/>
    </source>
</evidence>
<dbReference type="Proteomes" id="UP000015101">
    <property type="component" value="Unassembled WGS sequence"/>
</dbReference>
<feature type="compositionally biased region" description="Polar residues" evidence="1">
    <location>
        <begin position="409"/>
        <end position="435"/>
    </location>
</feature>
<evidence type="ECO:0000256" key="2">
    <source>
        <dbReference type="SAM" id="Phobius"/>
    </source>
</evidence>
<evidence type="ECO:0000313" key="5">
    <source>
        <dbReference type="Proteomes" id="UP000015101"/>
    </source>
</evidence>
<feature type="transmembrane region" description="Helical" evidence="2">
    <location>
        <begin position="20"/>
        <end position="39"/>
    </location>
</feature>
<gene>
    <name evidence="4" type="primary">20212558</name>
    <name evidence="3" type="ORF">HELRODRAFT_193205</name>
</gene>
<dbReference type="EnsemblMetazoa" id="HelroT193205">
    <property type="protein sequence ID" value="HelroP193205"/>
    <property type="gene ID" value="HelroG193205"/>
</dbReference>
<evidence type="ECO:0000313" key="3">
    <source>
        <dbReference type="EMBL" id="ESN97811.1"/>
    </source>
</evidence>
<dbReference type="KEGG" id="hro:HELRODRAFT_193205"/>
<reference evidence="3 5" key="2">
    <citation type="journal article" date="2013" name="Nature">
        <title>Insights into bilaterian evolution from three spiralian genomes.</title>
        <authorList>
            <person name="Simakov O."/>
            <person name="Marletaz F."/>
            <person name="Cho S.J."/>
            <person name="Edsinger-Gonzales E."/>
            <person name="Havlak P."/>
            <person name="Hellsten U."/>
            <person name="Kuo D.H."/>
            <person name="Larsson T."/>
            <person name="Lv J."/>
            <person name="Arendt D."/>
            <person name="Savage R."/>
            <person name="Osoegawa K."/>
            <person name="de Jong P."/>
            <person name="Grimwood J."/>
            <person name="Chapman J.A."/>
            <person name="Shapiro H."/>
            <person name="Aerts A."/>
            <person name="Otillar R.P."/>
            <person name="Terry A.Y."/>
            <person name="Boore J.L."/>
            <person name="Grigoriev I.V."/>
            <person name="Lindberg D.R."/>
            <person name="Seaver E.C."/>
            <person name="Weisblat D.A."/>
            <person name="Putnam N.H."/>
            <person name="Rokhsar D.S."/>
        </authorList>
    </citation>
    <scope>NUCLEOTIDE SEQUENCE</scope>
</reference>
<proteinExistence type="predicted"/>
<keyword evidence="2" id="KW-0812">Transmembrane</keyword>
<reference evidence="5" key="1">
    <citation type="submission" date="2012-12" db="EMBL/GenBank/DDBJ databases">
        <authorList>
            <person name="Hellsten U."/>
            <person name="Grimwood J."/>
            <person name="Chapman J.A."/>
            <person name="Shapiro H."/>
            <person name="Aerts A."/>
            <person name="Otillar R.P."/>
            <person name="Terry A.Y."/>
            <person name="Boore J.L."/>
            <person name="Simakov O."/>
            <person name="Marletaz F."/>
            <person name="Cho S.-J."/>
            <person name="Edsinger-Gonzales E."/>
            <person name="Havlak P."/>
            <person name="Kuo D.-H."/>
            <person name="Larsson T."/>
            <person name="Lv J."/>
            <person name="Arendt D."/>
            <person name="Savage R."/>
            <person name="Osoegawa K."/>
            <person name="de Jong P."/>
            <person name="Lindberg D.R."/>
            <person name="Seaver E.C."/>
            <person name="Weisblat D.A."/>
            <person name="Putnam N.H."/>
            <person name="Grigoriev I.V."/>
            <person name="Rokhsar D.S."/>
        </authorList>
    </citation>
    <scope>NUCLEOTIDE SEQUENCE</scope>
</reference>
<dbReference type="CTD" id="20212558"/>
<dbReference type="GeneID" id="20212558"/>